<feature type="region of interest" description="Disordered" evidence="1">
    <location>
        <begin position="1"/>
        <end position="54"/>
    </location>
</feature>
<proteinExistence type="predicted"/>
<organism evidence="2 3">
    <name type="scientific">Polarella glacialis</name>
    <name type="common">Dinoflagellate</name>
    <dbReference type="NCBI Taxonomy" id="89957"/>
    <lineage>
        <taxon>Eukaryota</taxon>
        <taxon>Sar</taxon>
        <taxon>Alveolata</taxon>
        <taxon>Dinophyceae</taxon>
        <taxon>Suessiales</taxon>
        <taxon>Suessiaceae</taxon>
        <taxon>Polarella</taxon>
    </lineage>
</organism>
<dbReference type="EMBL" id="CAJNNW010033667">
    <property type="protein sequence ID" value="CAE8719875.1"/>
    <property type="molecule type" value="Genomic_DNA"/>
</dbReference>
<protein>
    <submittedName>
        <fullName evidence="2">Uncharacterized protein</fullName>
    </submittedName>
</protein>
<name>A0A813L5I9_POLGL</name>
<comment type="caution">
    <text evidence="2">The sequence shown here is derived from an EMBL/GenBank/DDBJ whole genome shotgun (WGS) entry which is preliminary data.</text>
</comment>
<sequence length="285" mass="31852">MFSPPETDMRGEGTRRVRRANRIQQMQLSPNGESSRAARGDRATPMGKTGPKPRRIVSMNARHLNGHNYQATVRNAAKQGIDVFLLQSTGWRFTGAYSTESWASHEAQVRLAEHIGYCRPAGIHEQIISQDTGAEKELNESLGPPRLLQASQWELANRARHVRLNSDPEAAERLGETDHLAVNKLYCGELDVNTSIQGKSWRREPGTPGHGRPDTMRSFTPVLLMRLLEDISMNAVEKSSVKSWFVYDEQGKSYTPSVEHILLWMGLLETPVATAIFGAIQMLGH</sequence>
<dbReference type="Proteomes" id="UP000626109">
    <property type="component" value="Unassembled WGS sequence"/>
</dbReference>
<evidence type="ECO:0000313" key="3">
    <source>
        <dbReference type="Proteomes" id="UP000626109"/>
    </source>
</evidence>
<reference evidence="2" key="1">
    <citation type="submission" date="2021-02" db="EMBL/GenBank/DDBJ databases">
        <authorList>
            <person name="Dougan E. K."/>
            <person name="Rhodes N."/>
            <person name="Thang M."/>
            <person name="Chan C."/>
        </authorList>
    </citation>
    <scope>NUCLEOTIDE SEQUENCE</scope>
</reference>
<accession>A0A813L5I9</accession>
<feature type="compositionally biased region" description="Polar residues" evidence="1">
    <location>
        <begin position="22"/>
        <end position="34"/>
    </location>
</feature>
<feature type="non-terminal residue" evidence="2">
    <location>
        <position position="285"/>
    </location>
</feature>
<dbReference type="AlphaFoldDB" id="A0A813L5I9"/>
<evidence type="ECO:0000313" key="2">
    <source>
        <dbReference type="EMBL" id="CAE8719875.1"/>
    </source>
</evidence>
<gene>
    <name evidence="2" type="ORF">PGLA2088_LOCUS40945</name>
</gene>
<evidence type="ECO:0000256" key="1">
    <source>
        <dbReference type="SAM" id="MobiDB-lite"/>
    </source>
</evidence>